<keyword evidence="1" id="KW-0472">Membrane</keyword>
<reference evidence="3" key="1">
    <citation type="submission" date="2016-06" db="EMBL/GenBank/DDBJ databases">
        <authorList>
            <person name="Radolfova-Krizova L."/>
            <person name="Nemec A."/>
        </authorList>
    </citation>
    <scope>NUCLEOTIDE SEQUENCE [LARGE SCALE GENOMIC DNA]</scope>
    <source>
        <strain evidence="3">ANC 4275</strain>
    </source>
</reference>
<sequence length="66" mass="8521">MIFNELYDFLYNSFELIHFHYGCENFGSFYSMVLWFIYKFRVKFKMKFEMKFEMKFYLNPKRIFKF</sequence>
<keyword evidence="1" id="KW-0812">Transmembrane</keyword>
<gene>
    <name evidence="2" type="ORF">A9J31_13350</name>
</gene>
<keyword evidence="1" id="KW-1133">Transmembrane helix</keyword>
<protein>
    <submittedName>
        <fullName evidence="2">Uncharacterized protein</fullName>
    </submittedName>
</protein>
<dbReference type="AlphaFoldDB" id="A0A1A7RB57"/>
<evidence type="ECO:0000256" key="1">
    <source>
        <dbReference type="SAM" id="Phobius"/>
    </source>
</evidence>
<evidence type="ECO:0000313" key="2">
    <source>
        <dbReference type="EMBL" id="OBX29500.1"/>
    </source>
</evidence>
<evidence type="ECO:0000313" key="3">
    <source>
        <dbReference type="Proteomes" id="UP000185753"/>
    </source>
</evidence>
<name>A0A1A7RB57_9GAMM</name>
<keyword evidence="3" id="KW-1185">Reference proteome</keyword>
<dbReference type="Proteomes" id="UP000185753">
    <property type="component" value="Unassembled WGS sequence"/>
</dbReference>
<dbReference type="EMBL" id="LZDS01000006">
    <property type="protein sequence ID" value="OBX29500.1"/>
    <property type="molecule type" value="Genomic_DNA"/>
</dbReference>
<feature type="transmembrane region" description="Helical" evidence="1">
    <location>
        <begin position="19"/>
        <end position="38"/>
    </location>
</feature>
<accession>A0A1A7RB57</accession>
<comment type="caution">
    <text evidence="2">The sequence shown here is derived from an EMBL/GenBank/DDBJ whole genome shotgun (WGS) entry which is preliminary data.</text>
</comment>
<proteinExistence type="predicted"/>
<organism evidence="2 3">
    <name type="scientific">Acinetobacter gandensis</name>
    <dbReference type="NCBI Taxonomy" id="1443941"/>
    <lineage>
        <taxon>Bacteria</taxon>
        <taxon>Pseudomonadati</taxon>
        <taxon>Pseudomonadota</taxon>
        <taxon>Gammaproteobacteria</taxon>
        <taxon>Moraxellales</taxon>
        <taxon>Moraxellaceae</taxon>
        <taxon>Acinetobacter</taxon>
    </lineage>
</organism>